<dbReference type="EMBL" id="FWZX01000039">
    <property type="protein sequence ID" value="SMF78993.1"/>
    <property type="molecule type" value="Genomic_DNA"/>
</dbReference>
<reference evidence="4 5" key="1">
    <citation type="submission" date="2017-04" db="EMBL/GenBank/DDBJ databases">
        <authorList>
            <person name="Afonso C.L."/>
            <person name="Miller P.J."/>
            <person name="Scott M.A."/>
            <person name="Spackman E."/>
            <person name="Goraichik I."/>
            <person name="Dimitrov K.M."/>
            <person name="Suarez D.L."/>
            <person name="Swayne D.E."/>
        </authorList>
    </citation>
    <scope>NUCLEOTIDE SEQUENCE [LARGE SCALE GENOMIC DNA]</scope>
    <source>
        <strain evidence="4 5">USBA 355</strain>
    </source>
</reference>
<dbReference type="AlphaFoldDB" id="A0A1Y6CUZ2"/>
<dbReference type="PANTHER" id="PTHR44591">
    <property type="entry name" value="STRESS RESPONSE REGULATOR PROTEIN 1"/>
    <property type="match status" value="1"/>
</dbReference>
<dbReference type="Proteomes" id="UP000192917">
    <property type="component" value="Unassembled WGS sequence"/>
</dbReference>
<evidence type="ECO:0000313" key="4">
    <source>
        <dbReference type="EMBL" id="SMF78993.1"/>
    </source>
</evidence>
<dbReference type="InterPro" id="IPR053866">
    <property type="entry name" value="PhyR_sigma2"/>
</dbReference>
<dbReference type="InterPro" id="IPR014605">
    <property type="entry name" value="Sig_resp-reg_PhyR"/>
</dbReference>
<accession>A0A1Y6CUZ2</accession>
<sequence length="263" mass="28693">MAISHVVEPQLPHLRRFARALTGDQVTGDNHVEAVLQTVLARPELLSRASDPRVALYRILLSTCRSLDLSDLAKATSAGERTLRRMTPLPRQAFLLHSLEGLRAEQVAEAMAIGTEEAERLIETASHEIARQLTTRILIIEDEPVIALDLEALVEGSGHSVAGIASTHREALELAEAHPPGLVLADVQLADKSSGLDAVNDLLENLCVPVIFITAYPERLLSGRRPEPAFVVTKPYSADTVLALISQALFFGRMAQRRDRIVA</sequence>
<dbReference type="PIRSF" id="PIRSF036400">
    <property type="entry name" value="RR_Ctr_UCP036400"/>
    <property type="match status" value="1"/>
</dbReference>
<organism evidence="4 5">
    <name type="scientific">Tistlia consotensis USBA 355</name>
    <dbReference type="NCBI Taxonomy" id="560819"/>
    <lineage>
        <taxon>Bacteria</taxon>
        <taxon>Pseudomonadati</taxon>
        <taxon>Pseudomonadota</taxon>
        <taxon>Alphaproteobacteria</taxon>
        <taxon>Rhodospirillales</taxon>
        <taxon>Rhodovibrionaceae</taxon>
        <taxon>Tistlia</taxon>
    </lineage>
</organism>
<dbReference type="InterPro" id="IPR036388">
    <property type="entry name" value="WH-like_DNA-bd_sf"/>
</dbReference>
<keyword evidence="5" id="KW-1185">Reference proteome</keyword>
<proteinExistence type="predicted"/>
<name>A0A1Y6CUZ2_9PROT</name>
<dbReference type="InterPro" id="IPR001789">
    <property type="entry name" value="Sig_transdc_resp-reg_receiver"/>
</dbReference>
<keyword evidence="1 2" id="KW-0597">Phosphoprotein</keyword>
<dbReference type="InterPro" id="IPR011006">
    <property type="entry name" value="CheY-like_superfamily"/>
</dbReference>
<dbReference type="STRING" id="560819.SAMN05428998_13935"/>
<evidence type="ECO:0000256" key="2">
    <source>
        <dbReference type="PROSITE-ProRule" id="PRU00169"/>
    </source>
</evidence>
<dbReference type="RefSeq" id="WP_085126279.1">
    <property type="nucleotide sequence ID" value="NZ_FWZX01000039.1"/>
</dbReference>
<gene>
    <name evidence="4" type="ORF">SAMN05428998_13935</name>
</gene>
<dbReference type="InterPro" id="IPR050595">
    <property type="entry name" value="Bact_response_regulator"/>
</dbReference>
<dbReference type="GO" id="GO:0000160">
    <property type="term" value="P:phosphorelay signal transduction system"/>
    <property type="evidence" value="ECO:0007669"/>
    <property type="project" value="InterPro"/>
</dbReference>
<dbReference type="PROSITE" id="PS50110">
    <property type="entry name" value="RESPONSE_REGULATORY"/>
    <property type="match status" value="1"/>
</dbReference>
<protein>
    <submittedName>
        <fullName evidence="4">Response regulator receiver domain-containing protein</fullName>
    </submittedName>
</protein>
<evidence type="ECO:0000259" key="3">
    <source>
        <dbReference type="PROSITE" id="PS50110"/>
    </source>
</evidence>
<dbReference type="Gene3D" id="3.40.50.2300">
    <property type="match status" value="1"/>
</dbReference>
<dbReference type="Gene3D" id="1.10.10.10">
    <property type="entry name" value="Winged helix-like DNA-binding domain superfamily/Winged helix DNA-binding domain"/>
    <property type="match status" value="1"/>
</dbReference>
<dbReference type="SUPFAM" id="SSF52172">
    <property type="entry name" value="CheY-like"/>
    <property type="match status" value="1"/>
</dbReference>
<dbReference type="InterPro" id="IPR053867">
    <property type="entry name" value="PhyR_sigma4"/>
</dbReference>
<dbReference type="CDD" id="cd17540">
    <property type="entry name" value="REC_PhyR"/>
    <property type="match status" value="1"/>
</dbReference>
<feature type="domain" description="Response regulatory" evidence="3">
    <location>
        <begin position="136"/>
        <end position="249"/>
    </location>
</feature>
<evidence type="ECO:0000313" key="5">
    <source>
        <dbReference type="Proteomes" id="UP000192917"/>
    </source>
</evidence>
<dbReference type="Pfam" id="PF22233">
    <property type="entry name" value="PhyR_sigma-like"/>
    <property type="match status" value="1"/>
</dbReference>
<dbReference type="SMART" id="SM00448">
    <property type="entry name" value="REC"/>
    <property type="match status" value="1"/>
</dbReference>
<dbReference type="Pfam" id="PF22029">
    <property type="entry name" value="PhyR_sigma2"/>
    <property type="match status" value="1"/>
</dbReference>
<feature type="modified residue" description="4-aspartylphosphate" evidence="2">
    <location>
        <position position="186"/>
    </location>
</feature>
<dbReference type="Gene3D" id="1.10.1740.10">
    <property type="match status" value="1"/>
</dbReference>
<dbReference type="NCBIfam" id="NF006623">
    <property type="entry name" value="PRK09191.1"/>
    <property type="match status" value="1"/>
</dbReference>
<dbReference type="Pfam" id="PF00072">
    <property type="entry name" value="Response_reg"/>
    <property type="match status" value="1"/>
</dbReference>
<dbReference type="PANTHER" id="PTHR44591:SF20">
    <property type="entry name" value="PROTEIN PILH"/>
    <property type="match status" value="1"/>
</dbReference>
<evidence type="ECO:0000256" key="1">
    <source>
        <dbReference type="ARBA" id="ARBA00022553"/>
    </source>
</evidence>